<reference evidence="3 4" key="1">
    <citation type="journal article" date="2021" name="Int. J. Syst. Evol. Microbiol.">
        <title>Reticulibacter mediterranei gen. nov., sp. nov., within the new family Reticulibacteraceae fam. nov., and Ktedonospora formicarum gen. nov., sp. nov., Ktedonobacter robiniae sp. nov., Dictyobacter formicarum sp. nov. and Dictyobacter arantiisoli sp. nov., belonging to the class Ktedonobacteria.</title>
        <authorList>
            <person name="Yabe S."/>
            <person name="Zheng Y."/>
            <person name="Wang C.M."/>
            <person name="Sakai Y."/>
            <person name="Abe K."/>
            <person name="Yokota A."/>
            <person name="Donadio S."/>
            <person name="Cavaletti L."/>
            <person name="Monciardini P."/>
        </authorList>
    </citation>
    <scope>NUCLEOTIDE SEQUENCE [LARGE SCALE GENOMIC DNA]</scope>
    <source>
        <strain evidence="3 4">SOSP1-9</strain>
    </source>
</reference>
<evidence type="ECO:0000256" key="1">
    <source>
        <dbReference type="ARBA" id="ARBA00023159"/>
    </source>
</evidence>
<keyword evidence="4" id="KW-1185">Reference proteome</keyword>
<organism evidence="3 4">
    <name type="scientific">Dictyobacter formicarum</name>
    <dbReference type="NCBI Taxonomy" id="2778368"/>
    <lineage>
        <taxon>Bacteria</taxon>
        <taxon>Bacillati</taxon>
        <taxon>Chloroflexota</taxon>
        <taxon>Ktedonobacteria</taxon>
        <taxon>Ktedonobacterales</taxon>
        <taxon>Dictyobacteraceae</taxon>
        <taxon>Dictyobacter</taxon>
    </lineage>
</organism>
<evidence type="ECO:0000313" key="4">
    <source>
        <dbReference type="Proteomes" id="UP000635565"/>
    </source>
</evidence>
<dbReference type="EMBL" id="BNJJ01000016">
    <property type="protein sequence ID" value="GHO87354.1"/>
    <property type="molecule type" value="Genomic_DNA"/>
</dbReference>
<accession>A0ABQ3VNW9</accession>
<dbReference type="InterPro" id="IPR035451">
    <property type="entry name" value="Ada-like_dom_sf"/>
</dbReference>
<protein>
    <recommendedName>
        <fullName evidence="2">Ada DNA repair metal-binding domain-containing protein</fullName>
    </recommendedName>
</protein>
<proteinExistence type="predicted"/>
<dbReference type="SUPFAM" id="SSF57884">
    <property type="entry name" value="Ada DNA repair protein, N-terminal domain (N-Ada 10)"/>
    <property type="match status" value="1"/>
</dbReference>
<keyword evidence="1" id="KW-0010">Activator</keyword>
<gene>
    <name evidence="3" type="ORF">KSZ_53600</name>
</gene>
<evidence type="ECO:0000259" key="2">
    <source>
        <dbReference type="Pfam" id="PF02805"/>
    </source>
</evidence>
<comment type="caution">
    <text evidence="3">The sequence shown here is derived from an EMBL/GenBank/DDBJ whole genome shotgun (WGS) entry which is preliminary data.</text>
</comment>
<name>A0ABQ3VNW9_9CHLR</name>
<dbReference type="Pfam" id="PF02805">
    <property type="entry name" value="Ada_Zn_binding"/>
    <property type="match status" value="1"/>
</dbReference>
<dbReference type="Proteomes" id="UP000635565">
    <property type="component" value="Unassembled WGS sequence"/>
</dbReference>
<sequence>MMVRMEQLHISNDFDLCYRALCSRDARFDGRFFIGVLTTGVYTPPPMLQKGC</sequence>
<dbReference type="InterPro" id="IPR004026">
    <property type="entry name" value="Ada_DNA_repair_Zn-bd"/>
</dbReference>
<dbReference type="Gene3D" id="3.40.10.10">
    <property type="entry name" value="DNA Methylphosphotriester Repair Domain"/>
    <property type="match status" value="1"/>
</dbReference>
<feature type="domain" description="Ada DNA repair metal-binding" evidence="2">
    <location>
        <begin position="17"/>
        <end position="45"/>
    </location>
</feature>
<evidence type="ECO:0000313" key="3">
    <source>
        <dbReference type="EMBL" id="GHO87354.1"/>
    </source>
</evidence>